<organism evidence="3 4">
    <name type="scientific">Danionella cerebrum</name>
    <dbReference type="NCBI Taxonomy" id="2873325"/>
    <lineage>
        <taxon>Eukaryota</taxon>
        <taxon>Metazoa</taxon>
        <taxon>Chordata</taxon>
        <taxon>Craniata</taxon>
        <taxon>Vertebrata</taxon>
        <taxon>Euteleostomi</taxon>
        <taxon>Actinopterygii</taxon>
        <taxon>Neopterygii</taxon>
        <taxon>Teleostei</taxon>
        <taxon>Ostariophysi</taxon>
        <taxon>Cypriniformes</taxon>
        <taxon>Danionidae</taxon>
        <taxon>Danioninae</taxon>
        <taxon>Danionella</taxon>
    </lineage>
</organism>
<dbReference type="Gene3D" id="3.10.100.10">
    <property type="entry name" value="Mannose-Binding Protein A, subunit A"/>
    <property type="match status" value="2"/>
</dbReference>
<dbReference type="PROSITE" id="PS50041">
    <property type="entry name" value="C_TYPE_LECTIN_2"/>
    <property type="match status" value="2"/>
</dbReference>
<dbReference type="EMBL" id="SRMA01023920">
    <property type="protein sequence ID" value="TRZ02525.1"/>
    <property type="molecule type" value="Genomic_DNA"/>
</dbReference>
<dbReference type="InterPro" id="IPR016186">
    <property type="entry name" value="C-type_lectin-like/link_sf"/>
</dbReference>
<dbReference type="PANTHER" id="PTHR45784">
    <property type="entry name" value="C-TYPE LECTIN DOMAIN FAMILY 20 MEMBER A-RELATED"/>
    <property type="match status" value="1"/>
</dbReference>
<dbReference type="InterPro" id="IPR016187">
    <property type="entry name" value="CTDL_fold"/>
</dbReference>
<feature type="domain" description="C-type lectin" evidence="2">
    <location>
        <begin position="14"/>
        <end position="121"/>
    </location>
</feature>
<dbReference type="Proteomes" id="UP000316079">
    <property type="component" value="Unassembled WGS sequence"/>
</dbReference>
<comment type="caution">
    <text evidence="3">The sequence shown here is derived from an EMBL/GenBank/DDBJ whole genome shotgun (WGS) entry which is preliminary data.</text>
</comment>
<dbReference type="SMART" id="SM00034">
    <property type="entry name" value="CLECT"/>
    <property type="match status" value="2"/>
</dbReference>
<dbReference type="STRING" id="623744.A0A553RK16"/>
<gene>
    <name evidence="3" type="ORF">DNTS_026580</name>
</gene>
<dbReference type="AlphaFoldDB" id="A0A553RK16"/>
<evidence type="ECO:0000313" key="4">
    <source>
        <dbReference type="Proteomes" id="UP000316079"/>
    </source>
</evidence>
<dbReference type="InterPro" id="IPR018378">
    <property type="entry name" value="C-type_lectin_CS"/>
</dbReference>
<evidence type="ECO:0000259" key="2">
    <source>
        <dbReference type="PROSITE" id="PS50041"/>
    </source>
</evidence>
<dbReference type="InterPro" id="IPR001304">
    <property type="entry name" value="C-type_lectin-like"/>
</dbReference>
<name>A0A553RK16_9TELE</name>
<protein>
    <recommendedName>
        <fullName evidence="2">C-type lectin domain-containing protein</fullName>
    </recommendedName>
</protein>
<accession>A0A553RK16</accession>
<evidence type="ECO:0000256" key="1">
    <source>
        <dbReference type="ARBA" id="ARBA00023157"/>
    </source>
</evidence>
<dbReference type="Pfam" id="PF00059">
    <property type="entry name" value="Lectin_C"/>
    <property type="match status" value="2"/>
</dbReference>
<feature type="domain" description="C-type lectin" evidence="2">
    <location>
        <begin position="120"/>
        <end position="235"/>
    </location>
</feature>
<dbReference type="PROSITE" id="PS00615">
    <property type="entry name" value="C_TYPE_LECTIN_1"/>
    <property type="match status" value="1"/>
</dbReference>
<dbReference type="SUPFAM" id="SSF56436">
    <property type="entry name" value="C-type lectin-like"/>
    <property type="match status" value="2"/>
</dbReference>
<proteinExistence type="predicted"/>
<reference evidence="3 4" key="1">
    <citation type="journal article" date="2019" name="Sci. Data">
        <title>Hybrid genome assembly and annotation of Danionella translucida.</title>
        <authorList>
            <person name="Kadobianskyi M."/>
            <person name="Schulze L."/>
            <person name="Schuelke M."/>
            <person name="Judkewitz B."/>
        </authorList>
    </citation>
    <scope>NUCLEOTIDE SEQUENCE [LARGE SCALE GENOMIC DNA]</scope>
    <source>
        <strain evidence="3 4">Bolton</strain>
    </source>
</reference>
<dbReference type="OrthoDB" id="6369810at2759"/>
<feature type="non-terminal residue" evidence="3">
    <location>
        <position position="236"/>
    </location>
</feature>
<evidence type="ECO:0000313" key="3">
    <source>
        <dbReference type="EMBL" id="TRZ02525.1"/>
    </source>
</evidence>
<sequence>MGLFWSSSALNRDYVFVNTKLSWPDAQSYCREHFTDLATIDGMDDVNRLVKTVVAGYSGSPWIGLTKGTESTWAWSNGERVTSQDFYWYPGEPNQNANCATVNSGYWYDTLCTDSRYFVCYDITDNNKYIMVNIGKSWIGAQRYCRQYHTDLVTIHNAQENELLKDMIVQGEHIWIGLYRESWVWSDNWSLFFRDWVSAQAMVSQTMGVCVGMSMGFSGAWLRFDCDLLQPFVCYK</sequence>
<dbReference type="PANTHER" id="PTHR45784:SF3">
    <property type="entry name" value="C-TYPE LECTIN DOMAIN FAMILY 4 MEMBER K-LIKE-RELATED"/>
    <property type="match status" value="1"/>
</dbReference>
<keyword evidence="1" id="KW-1015">Disulfide bond</keyword>
<keyword evidence="4" id="KW-1185">Reference proteome</keyword>